<evidence type="ECO:0000256" key="1">
    <source>
        <dbReference type="SAM" id="Coils"/>
    </source>
</evidence>
<dbReference type="InterPro" id="IPR002913">
    <property type="entry name" value="START_lipid-bd_dom"/>
</dbReference>
<dbReference type="GO" id="GO:0005737">
    <property type="term" value="C:cytoplasm"/>
    <property type="evidence" value="ECO:0007669"/>
    <property type="project" value="UniProtKB-ARBA"/>
</dbReference>
<dbReference type="AlphaFoldDB" id="A0A4D9DBA7"/>
<dbReference type="SUPFAM" id="SSF55961">
    <property type="entry name" value="Bet v1-like"/>
    <property type="match status" value="1"/>
</dbReference>
<dbReference type="PANTHER" id="PTHR19308:SF14">
    <property type="entry name" value="START DOMAIN-CONTAINING PROTEIN"/>
    <property type="match status" value="1"/>
</dbReference>
<dbReference type="OrthoDB" id="74575at2759"/>
<comment type="caution">
    <text evidence="4">The sequence shown here is derived from an EMBL/GenBank/DDBJ whole genome shotgun (WGS) entry which is preliminary data.</text>
</comment>
<protein>
    <recommendedName>
        <fullName evidence="3">START domain-containing protein</fullName>
    </recommendedName>
</protein>
<evidence type="ECO:0000313" key="5">
    <source>
        <dbReference type="Proteomes" id="UP000355283"/>
    </source>
</evidence>
<proteinExistence type="predicted"/>
<accession>A0A4D9DBA7</accession>
<feature type="coiled-coil region" evidence="1">
    <location>
        <begin position="318"/>
        <end position="387"/>
    </location>
</feature>
<dbReference type="InterPro" id="IPR023393">
    <property type="entry name" value="START-like_dom_sf"/>
</dbReference>
<evidence type="ECO:0000313" key="4">
    <source>
        <dbReference type="EMBL" id="TFJ86735.1"/>
    </source>
</evidence>
<dbReference type="InterPro" id="IPR051213">
    <property type="entry name" value="START_lipid_transfer"/>
</dbReference>
<evidence type="ECO:0000259" key="3">
    <source>
        <dbReference type="Pfam" id="PF01852"/>
    </source>
</evidence>
<dbReference type="EMBL" id="SDOX01000007">
    <property type="protein sequence ID" value="TFJ86735.1"/>
    <property type="molecule type" value="Genomic_DNA"/>
</dbReference>
<name>A0A4D9DBA7_9STRA</name>
<evidence type="ECO:0000256" key="2">
    <source>
        <dbReference type="SAM" id="SignalP"/>
    </source>
</evidence>
<feature type="chain" id="PRO_5020039655" description="START domain-containing protein" evidence="2">
    <location>
        <begin position="24"/>
        <end position="404"/>
    </location>
</feature>
<feature type="domain" description="START" evidence="3">
    <location>
        <begin position="160"/>
        <end position="300"/>
    </location>
</feature>
<dbReference type="PANTHER" id="PTHR19308">
    <property type="entry name" value="PHOSPHATIDYLCHOLINE TRANSFER PROTEIN"/>
    <property type="match status" value="1"/>
</dbReference>
<dbReference type="Proteomes" id="UP000355283">
    <property type="component" value="Unassembled WGS sequence"/>
</dbReference>
<gene>
    <name evidence="4" type="ORF">NSK_001823</name>
</gene>
<reference evidence="4 5" key="1">
    <citation type="submission" date="2019-01" db="EMBL/GenBank/DDBJ databases">
        <title>Nuclear Genome Assembly of the Microalgal Biofuel strain Nannochloropsis salina CCMP1776.</title>
        <authorList>
            <person name="Hovde B."/>
        </authorList>
    </citation>
    <scope>NUCLEOTIDE SEQUENCE [LARGE SCALE GENOMIC DNA]</scope>
    <source>
        <strain evidence="4 5">CCMP1776</strain>
    </source>
</reference>
<dbReference type="CDD" id="cd00177">
    <property type="entry name" value="START"/>
    <property type="match status" value="1"/>
</dbReference>
<dbReference type="Gene3D" id="3.30.530.20">
    <property type="match status" value="1"/>
</dbReference>
<dbReference type="Pfam" id="PF01852">
    <property type="entry name" value="START"/>
    <property type="match status" value="1"/>
</dbReference>
<keyword evidence="5" id="KW-1185">Reference proteome</keyword>
<feature type="signal peptide" evidence="2">
    <location>
        <begin position="1"/>
        <end position="23"/>
    </location>
</feature>
<sequence length="404" mass="44140">MYNRSLHRSLALAASVTVTGAFAARVYRQQEEEEEAGRPASLQHHHNPLLLQSPAPLTKHIHEPVPSLPSFFLSPRPPAACAAAPVPGLPAGIPEFHQVQQPATDPADTDSIVFRMQKYFTTASLEEVAKFKKEKAGVKIYTVKEGSIPDPAIGGRKTGLPVARIGEAVINAPLEQVATLWWVFNGRILWDKVNTLASEVVEEYKNARLVYIKGTPKPMISSRDFVFVSHKVPAGDLGGSFGAQAFVQTNAANSLPENSGAVRGNINSIILLEPVDGYTTRVRYVCEIEPKGWLPTMAVEAAADDLPGVLGVMKAHLESEATEDAEALVRRRASLREKDHTHPLLVDSVTASREDLLALKKLLQTKLEEAKRDEKKLNLSLAELKSKIQNDLKKVEARLRAGGK</sequence>
<keyword evidence="2" id="KW-0732">Signal</keyword>
<organism evidence="4 5">
    <name type="scientific">Nannochloropsis salina CCMP1776</name>
    <dbReference type="NCBI Taxonomy" id="1027361"/>
    <lineage>
        <taxon>Eukaryota</taxon>
        <taxon>Sar</taxon>
        <taxon>Stramenopiles</taxon>
        <taxon>Ochrophyta</taxon>
        <taxon>Eustigmatophyceae</taxon>
        <taxon>Eustigmatales</taxon>
        <taxon>Monodopsidaceae</taxon>
        <taxon>Microchloropsis</taxon>
        <taxon>Microchloropsis salina</taxon>
    </lineage>
</organism>
<dbReference type="GO" id="GO:0008289">
    <property type="term" value="F:lipid binding"/>
    <property type="evidence" value="ECO:0007669"/>
    <property type="project" value="InterPro"/>
</dbReference>
<keyword evidence="1" id="KW-0175">Coiled coil</keyword>